<protein>
    <submittedName>
        <fullName evidence="3">YciI family protein</fullName>
    </submittedName>
</protein>
<dbReference type="PANTHER" id="PTHR33606:SF3">
    <property type="entry name" value="PROTEIN YCII"/>
    <property type="match status" value="1"/>
</dbReference>
<dbReference type="EMBL" id="QOQF01000026">
    <property type="protein sequence ID" value="RCL75950.1"/>
    <property type="molecule type" value="Genomic_DNA"/>
</dbReference>
<dbReference type="AlphaFoldDB" id="A0A368DVT1"/>
<sequence length="102" mass="11408">MKFCFICWDKPDQLRLRASTREAHLTYQKNTGNVFFAGPFMSEEDDANEASPTPIGSMLVIEAKDREAAENWAASDPYAIAGLFDSVEIHPWNHSFGSLPKA</sequence>
<dbReference type="Proteomes" id="UP000252132">
    <property type="component" value="Unassembled WGS sequence"/>
</dbReference>
<comment type="similarity">
    <text evidence="1">Belongs to the YciI family.</text>
</comment>
<evidence type="ECO:0000259" key="2">
    <source>
        <dbReference type="Pfam" id="PF03795"/>
    </source>
</evidence>
<dbReference type="PANTHER" id="PTHR33606">
    <property type="entry name" value="PROTEIN YCII"/>
    <property type="match status" value="1"/>
</dbReference>
<comment type="caution">
    <text evidence="3">The sequence shown here is derived from an EMBL/GenBank/DDBJ whole genome shotgun (WGS) entry which is preliminary data.</text>
</comment>
<dbReference type="InterPro" id="IPR051807">
    <property type="entry name" value="Sec-metab_biosynth-assoc"/>
</dbReference>
<feature type="domain" description="YCII-related" evidence="2">
    <location>
        <begin position="1"/>
        <end position="93"/>
    </location>
</feature>
<dbReference type="InterPro" id="IPR011008">
    <property type="entry name" value="Dimeric_a/b-barrel"/>
</dbReference>
<dbReference type="InterPro" id="IPR005545">
    <property type="entry name" value="YCII"/>
</dbReference>
<proteinExistence type="inferred from homology"/>
<dbReference type="SUPFAM" id="SSF54909">
    <property type="entry name" value="Dimeric alpha+beta barrel"/>
    <property type="match status" value="1"/>
</dbReference>
<dbReference type="Gene3D" id="3.30.70.1060">
    <property type="entry name" value="Dimeric alpha+beta barrel"/>
    <property type="match status" value="1"/>
</dbReference>
<evidence type="ECO:0000256" key="1">
    <source>
        <dbReference type="ARBA" id="ARBA00007689"/>
    </source>
</evidence>
<accession>A0A368DVT1</accession>
<reference evidence="3 4" key="1">
    <citation type="journal article" date="2018" name="Microbiome">
        <title>Fine metagenomic profile of the Mediterranean stratified and mixed water columns revealed by assembly and recruitment.</title>
        <authorList>
            <person name="Haro-Moreno J.M."/>
            <person name="Lopez-Perez M."/>
            <person name="De La Torre J.R."/>
            <person name="Picazo A."/>
            <person name="Camacho A."/>
            <person name="Rodriguez-Valera F."/>
        </authorList>
    </citation>
    <scope>NUCLEOTIDE SEQUENCE [LARGE SCALE GENOMIC DNA]</scope>
    <source>
        <strain evidence="3">MED-G55</strain>
    </source>
</reference>
<evidence type="ECO:0000313" key="4">
    <source>
        <dbReference type="Proteomes" id="UP000252132"/>
    </source>
</evidence>
<dbReference type="Pfam" id="PF03795">
    <property type="entry name" value="YCII"/>
    <property type="match status" value="1"/>
</dbReference>
<organism evidence="3 4">
    <name type="scientific">PS1 clade bacterium</name>
    <dbReference type="NCBI Taxonomy" id="2175152"/>
    <lineage>
        <taxon>Bacteria</taxon>
        <taxon>Pseudomonadati</taxon>
        <taxon>Pseudomonadota</taxon>
        <taxon>Alphaproteobacteria</taxon>
        <taxon>PS1 clade</taxon>
    </lineage>
</organism>
<name>A0A368DVT1_9PROT</name>
<evidence type="ECO:0000313" key="3">
    <source>
        <dbReference type="EMBL" id="RCL75950.1"/>
    </source>
</evidence>
<gene>
    <name evidence="3" type="ORF">DBW69_05715</name>
</gene>